<gene>
    <name evidence="2" type="ORF">BATDEDRAFT_24549</name>
</gene>
<name>F4P1B5_BATDJ</name>
<evidence type="ECO:0000313" key="2">
    <source>
        <dbReference type="EMBL" id="EGF80713.1"/>
    </source>
</evidence>
<dbReference type="Proteomes" id="UP000007241">
    <property type="component" value="Unassembled WGS sequence"/>
</dbReference>
<feature type="chain" id="PRO_5003312526" evidence="1">
    <location>
        <begin position="22"/>
        <end position="329"/>
    </location>
</feature>
<dbReference type="HOGENOM" id="CLU_844627_0_0_1"/>
<sequence length="329" mass="36987">MKSAPLVMFSVISGLAISATAESVSVSSILATDMPAYTTQQSTESTKRATAQPLNVDAAVDSNVMFTSPLVLAALRRVTDKDPNTLRKEFLVLLMDLLQDSPSFSCVDTHPESYMGHSRLYLRWKRLFASRTNGIDPAMMAALLASQTAGVDFGRYMIAMRNYATSQKNWAETAQKSIKSLHVCRQNKGYKECQSWFISVLADIVAACLMLDKAITVAILLVEKHKNIDRVLKDLASARYTFKRLVCAAIETLEHRLHAFLQAVIADMRVFTDLGTQIEEFDNAMQRQEANVRLLLESKKFVPRSKFKRFYSNTMSRFKGIFSRVQSRV</sequence>
<reference evidence="2 3" key="1">
    <citation type="submission" date="2009-12" db="EMBL/GenBank/DDBJ databases">
        <title>The draft genome of Batrachochytrium dendrobatidis.</title>
        <authorList>
            <consortium name="US DOE Joint Genome Institute (JGI-PGF)"/>
            <person name="Kuo A."/>
            <person name="Salamov A."/>
            <person name="Schmutz J."/>
            <person name="Lucas S."/>
            <person name="Pitluck S."/>
            <person name="Rosenblum E."/>
            <person name="Stajich J."/>
            <person name="Eisen M."/>
            <person name="Grigoriev I.V."/>
        </authorList>
    </citation>
    <scope>NUCLEOTIDE SEQUENCE [LARGE SCALE GENOMIC DNA]</scope>
    <source>
        <strain evidence="3">JAM81 / FGSC 10211</strain>
    </source>
</reference>
<dbReference type="AlphaFoldDB" id="F4P1B5"/>
<keyword evidence="3" id="KW-1185">Reference proteome</keyword>
<proteinExistence type="predicted"/>
<dbReference type="EMBL" id="GL882883">
    <property type="protein sequence ID" value="EGF80713.1"/>
    <property type="molecule type" value="Genomic_DNA"/>
</dbReference>
<dbReference type="RefSeq" id="XP_006678479.1">
    <property type="nucleotide sequence ID" value="XM_006678416.1"/>
</dbReference>
<accession>F4P1B5</accession>
<organism evidence="2 3">
    <name type="scientific">Batrachochytrium dendrobatidis (strain JAM81 / FGSC 10211)</name>
    <name type="common">Frog chytrid fungus</name>
    <dbReference type="NCBI Taxonomy" id="684364"/>
    <lineage>
        <taxon>Eukaryota</taxon>
        <taxon>Fungi</taxon>
        <taxon>Fungi incertae sedis</taxon>
        <taxon>Chytridiomycota</taxon>
        <taxon>Chytridiomycota incertae sedis</taxon>
        <taxon>Chytridiomycetes</taxon>
        <taxon>Rhizophydiales</taxon>
        <taxon>Rhizophydiales incertae sedis</taxon>
        <taxon>Batrachochytrium</taxon>
    </lineage>
</organism>
<keyword evidence="1" id="KW-0732">Signal</keyword>
<feature type="signal peptide" evidence="1">
    <location>
        <begin position="1"/>
        <end position="21"/>
    </location>
</feature>
<evidence type="ECO:0000313" key="3">
    <source>
        <dbReference type="Proteomes" id="UP000007241"/>
    </source>
</evidence>
<dbReference type="InParanoid" id="F4P1B5"/>
<protein>
    <submittedName>
        <fullName evidence="2">Uncharacterized protein</fullName>
    </submittedName>
</protein>
<dbReference type="GeneID" id="18238524"/>
<evidence type="ECO:0000256" key="1">
    <source>
        <dbReference type="SAM" id="SignalP"/>
    </source>
</evidence>